<dbReference type="InterPro" id="IPR003593">
    <property type="entry name" value="AAA+_ATPase"/>
</dbReference>
<evidence type="ECO:0000256" key="1">
    <source>
        <dbReference type="ARBA" id="ARBA00005417"/>
    </source>
</evidence>
<dbReference type="InterPro" id="IPR015854">
    <property type="entry name" value="ABC_transpr_LolD-like"/>
</dbReference>
<evidence type="ECO:0000256" key="10">
    <source>
        <dbReference type="ARBA" id="ARBA00063837"/>
    </source>
</evidence>
<reference evidence="15" key="1">
    <citation type="submission" date="2018-11" db="EMBL/GenBank/DDBJ databases">
        <title>Comparative genomics of Parolsenella catena and Libanicoccus massiliensis: Reclassification of Libanicoccus massiliensis as Parolsenella massiliensis comb. nov.</title>
        <authorList>
            <person name="Sakamoto M."/>
            <person name="Ikeyama N."/>
            <person name="Murakami T."/>
            <person name="Mori H."/>
            <person name="Yuki M."/>
            <person name="Ohkuma M."/>
        </authorList>
    </citation>
    <scope>NUCLEOTIDE SEQUENCE [LARGE SCALE GENOMIC DNA]</scope>
    <source>
        <strain evidence="15">JCM 31932</strain>
    </source>
</reference>
<dbReference type="GO" id="GO:0022857">
    <property type="term" value="F:transmembrane transporter activity"/>
    <property type="evidence" value="ECO:0007669"/>
    <property type="project" value="TreeGrafter"/>
</dbReference>
<comment type="function">
    <text evidence="9">Part of the ABC transporter FtsEX involved in cellular division. Has ATPase activity.</text>
</comment>
<dbReference type="PROSITE" id="PS00211">
    <property type="entry name" value="ABC_TRANSPORTER_1"/>
    <property type="match status" value="1"/>
</dbReference>
<organism evidence="14 15">
    <name type="scientific">Parolsenella catena</name>
    <dbReference type="NCBI Taxonomy" id="2003188"/>
    <lineage>
        <taxon>Bacteria</taxon>
        <taxon>Bacillati</taxon>
        <taxon>Actinomycetota</taxon>
        <taxon>Coriobacteriia</taxon>
        <taxon>Coriobacteriales</taxon>
        <taxon>Atopobiaceae</taxon>
        <taxon>Parolsenella</taxon>
    </lineage>
</organism>
<dbReference type="RefSeq" id="WP_126423107.1">
    <property type="nucleotide sequence ID" value="NZ_AP019367.1"/>
</dbReference>
<dbReference type="Pfam" id="PF00005">
    <property type="entry name" value="ABC_tran"/>
    <property type="match status" value="1"/>
</dbReference>
<dbReference type="GO" id="GO:0051301">
    <property type="term" value="P:cell division"/>
    <property type="evidence" value="ECO:0007669"/>
    <property type="project" value="UniProtKB-UniRule"/>
</dbReference>
<dbReference type="NCBIfam" id="TIGR02673">
    <property type="entry name" value="FtsE"/>
    <property type="match status" value="1"/>
</dbReference>
<keyword evidence="3 11" id="KW-1003">Cell membrane</keyword>
<comment type="similarity">
    <text evidence="1 11">Belongs to the ABC transporter superfamily.</text>
</comment>
<dbReference type="PANTHER" id="PTHR24220:SF470">
    <property type="entry name" value="CELL DIVISION ATP-BINDING PROTEIN FTSE"/>
    <property type="match status" value="1"/>
</dbReference>
<dbReference type="GeneID" id="88849641"/>
<dbReference type="AlphaFoldDB" id="A0A3G9KB57"/>
<sequence length="357" mass="38531">MANHFRSSEGQDGMAPVQQPETPMPIEPQVAPIDSADVTQPAPLSEAPAQPAPQPTQAQQPVSASRVPSLDIPVMNQAPAAQQAAACPAEPSDGFDPTNEAGFTTAFAPITAEADTRSVNAGGTPVISFQDVSMVYPAQPNKPALQGVNVDVYAGEFVFLVGHSGSGKSTFLKLITRELKPSHGRVMVAGQDLTNMRNWKVPYLRRQIGCVFQDFKLLPDKTIFDNVAFALECIGKPRSVVRAQVPEVLRLVGLGEKMDVYPDQLSGGEQQRVSVARAMVNRPPLLVCDEPTGNLDPAISLGIMKLLERINRTGTTVLMATHDREMVDSMRKRVIALEAGHVVRDEERGGYGYYGSF</sequence>
<dbReference type="GO" id="GO:0016887">
    <property type="term" value="F:ATP hydrolysis activity"/>
    <property type="evidence" value="ECO:0007669"/>
    <property type="project" value="InterPro"/>
</dbReference>
<feature type="domain" description="ABC transporter" evidence="13">
    <location>
        <begin position="127"/>
        <end position="357"/>
    </location>
</feature>
<evidence type="ECO:0000256" key="4">
    <source>
        <dbReference type="ARBA" id="ARBA00022618"/>
    </source>
</evidence>
<dbReference type="InterPro" id="IPR003439">
    <property type="entry name" value="ABC_transporter-like_ATP-bd"/>
</dbReference>
<dbReference type="Proteomes" id="UP000273154">
    <property type="component" value="Chromosome"/>
</dbReference>
<evidence type="ECO:0000256" key="7">
    <source>
        <dbReference type="ARBA" id="ARBA00023136"/>
    </source>
</evidence>
<protein>
    <recommendedName>
        <fullName evidence="2 11">Cell division ATP-binding protein FtsE</fullName>
    </recommendedName>
</protein>
<evidence type="ECO:0000259" key="13">
    <source>
        <dbReference type="PROSITE" id="PS50893"/>
    </source>
</evidence>
<evidence type="ECO:0000256" key="6">
    <source>
        <dbReference type="ARBA" id="ARBA00022840"/>
    </source>
</evidence>
<dbReference type="SUPFAM" id="SSF52540">
    <property type="entry name" value="P-loop containing nucleoside triphosphate hydrolases"/>
    <property type="match status" value="1"/>
</dbReference>
<evidence type="ECO:0000256" key="2">
    <source>
        <dbReference type="ARBA" id="ARBA00020019"/>
    </source>
</evidence>
<comment type="subunit">
    <text evidence="10 11">Homodimer. Forms a membrane-associated complex with FtsX.</text>
</comment>
<keyword evidence="4 11" id="KW-0132">Cell division</keyword>
<dbReference type="Gene3D" id="3.40.50.300">
    <property type="entry name" value="P-loop containing nucleotide triphosphate hydrolases"/>
    <property type="match status" value="1"/>
</dbReference>
<evidence type="ECO:0000313" key="15">
    <source>
        <dbReference type="Proteomes" id="UP000273154"/>
    </source>
</evidence>
<dbReference type="GO" id="GO:0005524">
    <property type="term" value="F:ATP binding"/>
    <property type="evidence" value="ECO:0007669"/>
    <property type="project" value="UniProtKB-UniRule"/>
</dbReference>
<dbReference type="InterPro" id="IPR017871">
    <property type="entry name" value="ABC_transporter-like_CS"/>
</dbReference>
<dbReference type="OrthoDB" id="9802264at2"/>
<proteinExistence type="inferred from homology"/>
<feature type="compositionally biased region" description="Low complexity" evidence="12">
    <location>
        <begin position="40"/>
        <end position="65"/>
    </location>
</feature>
<evidence type="ECO:0000256" key="12">
    <source>
        <dbReference type="SAM" id="MobiDB-lite"/>
    </source>
</evidence>
<gene>
    <name evidence="11" type="primary">ftsE</name>
    <name evidence="14" type="ORF">Pcatena_15020</name>
</gene>
<dbReference type="InterPro" id="IPR005286">
    <property type="entry name" value="Cell_div_FtsE"/>
</dbReference>
<accession>A0A3G9KB57</accession>
<evidence type="ECO:0000256" key="8">
    <source>
        <dbReference type="ARBA" id="ARBA00023306"/>
    </source>
</evidence>
<dbReference type="EMBL" id="AP019367">
    <property type="protein sequence ID" value="BBH50915.1"/>
    <property type="molecule type" value="Genomic_DNA"/>
</dbReference>
<evidence type="ECO:0000256" key="9">
    <source>
        <dbReference type="ARBA" id="ARBA00054718"/>
    </source>
</evidence>
<keyword evidence="6 11" id="KW-0067">ATP-binding</keyword>
<keyword evidence="7 11" id="KW-0472">Membrane</keyword>
<keyword evidence="15" id="KW-1185">Reference proteome</keyword>
<dbReference type="PROSITE" id="PS50893">
    <property type="entry name" value="ABC_TRANSPORTER_2"/>
    <property type="match status" value="1"/>
</dbReference>
<evidence type="ECO:0000256" key="11">
    <source>
        <dbReference type="RuleBase" id="RU365094"/>
    </source>
</evidence>
<evidence type="ECO:0000313" key="14">
    <source>
        <dbReference type="EMBL" id="BBH50915.1"/>
    </source>
</evidence>
<comment type="subcellular location">
    <subcellularLocation>
        <location evidence="11">Cell membrane</location>
        <topology evidence="11">Peripheral membrane protein</topology>
        <orientation evidence="11">Cytoplasmic side</orientation>
    </subcellularLocation>
</comment>
<feature type="region of interest" description="Disordered" evidence="12">
    <location>
        <begin position="1"/>
        <end position="66"/>
    </location>
</feature>
<dbReference type="SMART" id="SM00382">
    <property type="entry name" value="AAA"/>
    <property type="match status" value="1"/>
</dbReference>
<keyword evidence="5 11" id="KW-0547">Nucleotide-binding</keyword>
<keyword evidence="8 11" id="KW-0131">Cell cycle</keyword>
<dbReference type="GO" id="GO:0005886">
    <property type="term" value="C:plasma membrane"/>
    <property type="evidence" value="ECO:0007669"/>
    <property type="project" value="UniProtKB-SubCell"/>
</dbReference>
<dbReference type="FunFam" id="3.40.50.300:FF:000056">
    <property type="entry name" value="Cell division ATP-binding protein FtsE"/>
    <property type="match status" value="1"/>
</dbReference>
<dbReference type="InterPro" id="IPR027417">
    <property type="entry name" value="P-loop_NTPase"/>
</dbReference>
<dbReference type="PANTHER" id="PTHR24220">
    <property type="entry name" value="IMPORT ATP-BINDING PROTEIN"/>
    <property type="match status" value="1"/>
</dbReference>
<dbReference type="KEGG" id="pcat:Pcatena_15020"/>
<name>A0A3G9KB57_9ACTN</name>
<evidence type="ECO:0000256" key="5">
    <source>
        <dbReference type="ARBA" id="ARBA00022741"/>
    </source>
</evidence>
<evidence type="ECO:0000256" key="3">
    <source>
        <dbReference type="ARBA" id="ARBA00022475"/>
    </source>
</evidence>